<evidence type="ECO:0000256" key="5">
    <source>
        <dbReference type="ARBA" id="ARBA00022781"/>
    </source>
</evidence>
<evidence type="ECO:0000256" key="12">
    <source>
        <dbReference type="ARBA" id="ARBA00037847"/>
    </source>
</evidence>
<comment type="function">
    <text evidence="10 13">F(1)F(0) ATP synthase produces ATP from ADP in the presence of a proton or sodium gradient. F-type ATPases consist of two structural domains, F(1) containing the extramembraneous catalytic core and F(0) containing the membrane proton channel, linked together by a central stalk and a peripheral stalk. During catalysis, ATP synthesis in the catalytic domain of F(1) is coupled via a rotary mechanism of the central stalk subunits to proton translocation.</text>
</comment>
<proteinExistence type="inferred from homology"/>
<dbReference type="Pfam" id="PF00213">
    <property type="entry name" value="OSCP"/>
    <property type="match status" value="1"/>
</dbReference>
<dbReference type="HAMAP" id="MF_01398">
    <property type="entry name" value="ATP_synth_b_bprime"/>
    <property type="match status" value="1"/>
</dbReference>
<keyword evidence="9 13" id="KW-0066">ATP synthesis</keyword>
<evidence type="ECO:0000256" key="8">
    <source>
        <dbReference type="ARBA" id="ARBA00023136"/>
    </source>
</evidence>
<feature type="transmembrane region" description="Helical" evidence="13">
    <location>
        <begin position="6"/>
        <end position="27"/>
    </location>
</feature>
<keyword evidence="14" id="KW-0139">CF(1)</keyword>
<dbReference type="InterPro" id="IPR000711">
    <property type="entry name" value="ATPase_OSCP/dsu"/>
</dbReference>
<protein>
    <recommendedName>
        <fullName evidence="13 14">Multifunctional fusion protein</fullName>
    </recommendedName>
    <domain>
        <recommendedName>
            <fullName evidence="13">ATP synthase subunit b</fullName>
        </recommendedName>
        <alternativeName>
            <fullName evidence="13">ATP synthase F(0) sector subunit b</fullName>
        </alternativeName>
        <alternativeName>
            <fullName evidence="13">ATPase subunit I</fullName>
        </alternativeName>
        <alternativeName>
            <fullName evidence="13">F-type ATPase subunit b</fullName>
            <shortName evidence="13">F-ATPase subunit b</shortName>
        </alternativeName>
    </domain>
    <domain>
        <recommendedName>
            <fullName evidence="14">ATP synthase subunit delta</fullName>
        </recommendedName>
        <alternativeName>
            <fullName evidence="14">ATP synthase F(1) sector subunit delta</fullName>
        </alternativeName>
        <alternativeName>
            <fullName evidence="14">F-type ATPase subunit delta</fullName>
            <shortName evidence="14">F-ATPase subunit delta</shortName>
        </alternativeName>
    </domain>
</protein>
<evidence type="ECO:0000256" key="15">
    <source>
        <dbReference type="RuleBase" id="RU003848"/>
    </source>
</evidence>
<dbReference type="RefSeq" id="WP_070067180.1">
    <property type="nucleotide sequence ID" value="NZ_MJUW02000080.1"/>
</dbReference>
<dbReference type="GO" id="GO:0046961">
    <property type="term" value="F:proton-transporting ATPase activity, rotational mechanism"/>
    <property type="evidence" value="ECO:0007669"/>
    <property type="project" value="TreeGrafter"/>
</dbReference>
<reference evidence="17 18" key="1">
    <citation type="journal article" date="2016" name="Genome Announc.">
        <title>Draft Genome Sequence of the Anaerobic Ammonium-Oxidizing Bacterium 'Candidatus Brocadia sp. 40'.</title>
        <authorList>
            <person name="Ali M."/>
            <person name="Haroon M.F."/>
            <person name="Narita Y."/>
            <person name="Zhang L."/>
            <person name="Rangel Shaw D."/>
            <person name="Okabe S."/>
            <person name="Saikaly P.E."/>
        </authorList>
    </citation>
    <scope>NUCLEOTIDE SEQUENCE [LARGE SCALE GENOMIC DNA]</scope>
    <source>
        <strain evidence="17 18">40</strain>
    </source>
</reference>
<accession>A0A1V6LZT0</accession>
<evidence type="ECO:0000256" key="10">
    <source>
        <dbReference type="ARBA" id="ARBA00025198"/>
    </source>
</evidence>
<dbReference type="Pfam" id="PF00430">
    <property type="entry name" value="ATP-synt_B"/>
    <property type="match status" value="1"/>
</dbReference>
<dbReference type="InterPro" id="IPR002146">
    <property type="entry name" value="ATP_synth_b/b'su_bac/chlpt"/>
</dbReference>
<evidence type="ECO:0000256" key="14">
    <source>
        <dbReference type="HAMAP-Rule" id="MF_01416"/>
    </source>
</evidence>
<dbReference type="HAMAP" id="MF_01416">
    <property type="entry name" value="ATP_synth_delta_bact"/>
    <property type="match status" value="1"/>
</dbReference>
<gene>
    <name evidence="14" type="primary">atpH</name>
    <name evidence="13" type="synonym">atpF</name>
    <name evidence="17" type="ORF">BIY37_07410</name>
</gene>
<comment type="similarity">
    <text evidence="14">Belongs to the ATPase delta chain family.</text>
</comment>
<keyword evidence="6 13" id="KW-1133">Transmembrane helix</keyword>
<dbReference type="GO" id="GO:0045259">
    <property type="term" value="C:proton-transporting ATP synthase complex"/>
    <property type="evidence" value="ECO:0007669"/>
    <property type="project" value="UniProtKB-KW"/>
</dbReference>
<evidence type="ECO:0000313" key="17">
    <source>
        <dbReference type="EMBL" id="OQD45674.1"/>
    </source>
</evidence>
<dbReference type="GO" id="GO:0005886">
    <property type="term" value="C:plasma membrane"/>
    <property type="evidence" value="ECO:0007669"/>
    <property type="project" value="UniProtKB-SubCell"/>
</dbReference>
<comment type="similarity">
    <text evidence="1 13 15">Belongs to the ATPase B chain family.</text>
</comment>
<dbReference type="AlphaFoldDB" id="A0A1V6LZT0"/>
<keyword evidence="16" id="KW-0175">Coiled coil</keyword>
<evidence type="ECO:0000256" key="6">
    <source>
        <dbReference type="ARBA" id="ARBA00022989"/>
    </source>
</evidence>
<dbReference type="CDD" id="cd06503">
    <property type="entry name" value="ATP-synt_Fo_b"/>
    <property type="match status" value="1"/>
</dbReference>
<dbReference type="PANTHER" id="PTHR33445:SF2">
    <property type="entry name" value="ATP SYNTHASE SUBUNIT B', CHLOROPLASTIC"/>
    <property type="match status" value="1"/>
</dbReference>
<keyword evidence="13" id="KW-1003">Cell membrane</keyword>
<evidence type="ECO:0000256" key="3">
    <source>
        <dbReference type="ARBA" id="ARBA00022547"/>
    </source>
</evidence>
<comment type="caution">
    <text evidence="17">The sequence shown here is derived from an EMBL/GenBank/DDBJ whole genome shotgun (WGS) entry which is preliminary data.</text>
</comment>
<dbReference type="GO" id="GO:0046933">
    <property type="term" value="F:proton-transporting ATP synthase activity, rotational mechanism"/>
    <property type="evidence" value="ECO:0007669"/>
    <property type="project" value="UniProtKB-UniRule"/>
</dbReference>
<dbReference type="InterPro" id="IPR020781">
    <property type="entry name" value="ATPase_OSCP/d_CS"/>
</dbReference>
<dbReference type="InterPro" id="IPR050059">
    <property type="entry name" value="ATP_synthase_B_chain"/>
</dbReference>
<dbReference type="PANTHER" id="PTHR33445">
    <property type="entry name" value="ATP SYNTHASE SUBUNIT B', CHLOROPLASTIC"/>
    <property type="match status" value="1"/>
</dbReference>
<evidence type="ECO:0000256" key="11">
    <source>
        <dbReference type="ARBA" id="ARBA00025614"/>
    </source>
</evidence>
<evidence type="ECO:0000256" key="2">
    <source>
        <dbReference type="ARBA" id="ARBA00022448"/>
    </source>
</evidence>
<evidence type="ECO:0000256" key="9">
    <source>
        <dbReference type="ARBA" id="ARBA00023310"/>
    </source>
</evidence>
<dbReference type="PROSITE" id="PS00389">
    <property type="entry name" value="ATPASE_DELTA"/>
    <property type="match status" value="1"/>
</dbReference>
<comment type="function">
    <text evidence="14">This protein is part of the stalk that links CF(0) to CF(1). It either transmits conformational changes from CF(0) to CF(1) or is implicated in proton conduction.</text>
</comment>
<keyword evidence="5 13" id="KW-0375">Hydrogen ion transport</keyword>
<evidence type="ECO:0000256" key="7">
    <source>
        <dbReference type="ARBA" id="ARBA00023065"/>
    </source>
</evidence>
<keyword evidence="3 13" id="KW-0138">CF(0)</keyword>
<comment type="function">
    <text evidence="11">Component of the F(0) channel, it forms part of the peripheral stalk, linking F(1) to F(0). The b'-subunit is a diverged and duplicated form of b found in plants and photosynthetic bacteria.</text>
</comment>
<keyword evidence="2 13" id="KW-0813">Transport</keyword>
<keyword evidence="8 13" id="KW-0472">Membrane</keyword>
<organism evidence="17 18">
    <name type="scientific">Candidatus Brocadia sapporoensis</name>
    <dbReference type="NCBI Taxonomy" id="392547"/>
    <lineage>
        <taxon>Bacteria</taxon>
        <taxon>Pseudomonadati</taxon>
        <taxon>Planctomycetota</taxon>
        <taxon>Candidatus Brocadiia</taxon>
        <taxon>Candidatus Brocadiales</taxon>
        <taxon>Candidatus Brocadiaceae</taxon>
        <taxon>Candidatus Brocadia</taxon>
    </lineage>
</organism>
<keyword evidence="7 13" id="KW-0406">Ion transport</keyword>
<dbReference type="Proteomes" id="UP000242219">
    <property type="component" value="Unassembled WGS sequence"/>
</dbReference>
<comment type="subunit">
    <text evidence="13">F-type ATPases have 2 components, F(1) - the catalytic core - and F(0) - the membrane proton channel. F(1) has five subunits: alpha(3), beta(3), gamma(1), delta(1), epsilon(1). F(0) has three main subunits: a(1), b(2) and c(10-14). The alpha and beta chains form an alternating ring which encloses part of the gamma chain. F(1) is attached to F(0) by a central stalk formed by the gamma and epsilon chains, while a peripheral stalk is formed by the delta and b chains.</text>
</comment>
<evidence type="ECO:0000256" key="13">
    <source>
        <dbReference type="HAMAP-Rule" id="MF_01398"/>
    </source>
</evidence>
<sequence length="246" mass="28346">MKLNIWTLLFQIINFVVLLFILRRILYKPIREIIEKRRGIVAKTVEDAEKTKKEALELKEKQQEELKKFKEVQDRLLGQTREEALKERNKLLSEAKEDAVKIIEKEKALFDAEKKRIETELKTKCLEITSIFASNLLKDISDKELHMAVVRRFLKENEIMVSDVSKMKETAEALNIDLVTAYPFSMDDEKVVRGTLEARIAKKIKINTTIDETLIAGVRVKVGDTIYDASLAGRINAIALKLKETS</sequence>
<comment type="subcellular location">
    <subcellularLocation>
        <location evidence="14">Cell membrane</location>
        <topology evidence="14">Peripheral membrane protein</topology>
    </subcellularLocation>
    <subcellularLocation>
        <location evidence="13">Cell membrane</location>
        <topology evidence="13">Single-pass membrane protein</topology>
    </subcellularLocation>
    <subcellularLocation>
        <location evidence="12">Endomembrane system</location>
        <topology evidence="12">Single-pass membrane protein</topology>
    </subcellularLocation>
</comment>
<dbReference type="GO" id="GO:0012505">
    <property type="term" value="C:endomembrane system"/>
    <property type="evidence" value="ECO:0007669"/>
    <property type="project" value="UniProtKB-SubCell"/>
</dbReference>
<keyword evidence="4 13" id="KW-0812">Transmembrane</keyword>
<dbReference type="EMBL" id="MJUW02000080">
    <property type="protein sequence ID" value="OQD45674.1"/>
    <property type="molecule type" value="Genomic_DNA"/>
</dbReference>
<name>A0A1V6LZT0_9BACT</name>
<evidence type="ECO:0000256" key="1">
    <source>
        <dbReference type="ARBA" id="ARBA00005513"/>
    </source>
</evidence>
<evidence type="ECO:0000313" key="18">
    <source>
        <dbReference type="Proteomes" id="UP000242219"/>
    </source>
</evidence>
<evidence type="ECO:0000256" key="4">
    <source>
        <dbReference type="ARBA" id="ARBA00022692"/>
    </source>
</evidence>
<evidence type="ECO:0000256" key="16">
    <source>
        <dbReference type="SAM" id="Coils"/>
    </source>
</evidence>
<keyword evidence="18" id="KW-1185">Reference proteome</keyword>
<feature type="coiled-coil region" evidence="16">
    <location>
        <begin position="41"/>
        <end position="79"/>
    </location>
</feature>